<organism evidence="1 5">
    <name type="scientific">Iris pallida</name>
    <name type="common">Sweet iris</name>
    <dbReference type="NCBI Taxonomy" id="29817"/>
    <lineage>
        <taxon>Eukaryota</taxon>
        <taxon>Viridiplantae</taxon>
        <taxon>Streptophyta</taxon>
        <taxon>Embryophyta</taxon>
        <taxon>Tracheophyta</taxon>
        <taxon>Spermatophyta</taxon>
        <taxon>Magnoliopsida</taxon>
        <taxon>Liliopsida</taxon>
        <taxon>Asparagales</taxon>
        <taxon>Iridaceae</taxon>
        <taxon>Iridoideae</taxon>
        <taxon>Irideae</taxon>
        <taxon>Iris</taxon>
    </lineage>
</organism>
<evidence type="ECO:0000313" key="4">
    <source>
        <dbReference type="EMBL" id="KAJ6822555.1"/>
    </source>
</evidence>
<dbReference type="AlphaFoldDB" id="A0AAX6FU77"/>
<proteinExistence type="predicted"/>
<gene>
    <name evidence="3" type="ORF">M6B38_387975</name>
    <name evidence="4" type="ORF">M6B38_387980</name>
    <name evidence="1" type="ORF">M6B38_398635</name>
    <name evidence="2" type="ORF">M6B38_398640</name>
</gene>
<evidence type="ECO:0000313" key="5">
    <source>
        <dbReference type="Proteomes" id="UP001140949"/>
    </source>
</evidence>
<accession>A0AAX6FU77</accession>
<reference evidence="1" key="1">
    <citation type="journal article" date="2023" name="GigaByte">
        <title>Genome assembly of the bearded iris, Iris pallida Lam.</title>
        <authorList>
            <person name="Bruccoleri R.E."/>
            <person name="Oakeley E.J."/>
            <person name="Faust A.M.E."/>
            <person name="Altorfer M."/>
            <person name="Dessus-Babus S."/>
            <person name="Burckhardt D."/>
            <person name="Oertli M."/>
            <person name="Naumann U."/>
            <person name="Petersen F."/>
            <person name="Wong J."/>
        </authorList>
    </citation>
    <scope>NUCLEOTIDE SEQUENCE</scope>
    <source>
        <strain evidence="1">GSM-AAB239-AS_SAM_17_03QT</strain>
    </source>
</reference>
<keyword evidence="5" id="KW-1185">Reference proteome</keyword>
<dbReference type="EMBL" id="JANAVB010024048">
    <property type="protein sequence ID" value="KAJ6822555.1"/>
    <property type="molecule type" value="Genomic_DNA"/>
</dbReference>
<dbReference type="EMBL" id="JANAVB010025800">
    <property type="protein sequence ID" value="KAJ6819963.1"/>
    <property type="molecule type" value="Genomic_DNA"/>
</dbReference>
<evidence type="ECO:0000313" key="2">
    <source>
        <dbReference type="EMBL" id="KAJ6819963.1"/>
    </source>
</evidence>
<evidence type="ECO:0000313" key="3">
    <source>
        <dbReference type="EMBL" id="KAJ6822554.1"/>
    </source>
</evidence>
<dbReference type="EMBL" id="JANAVB010025800">
    <property type="protein sequence ID" value="KAJ6819962.1"/>
    <property type="molecule type" value="Genomic_DNA"/>
</dbReference>
<reference evidence="1" key="2">
    <citation type="submission" date="2023-04" db="EMBL/GenBank/DDBJ databases">
        <authorList>
            <person name="Bruccoleri R.E."/>
            <person name="Oakeley E.J."/>
            <person name="Faust A.-M."/>
            <person name="Dessus-Babus S."/>
            <person name="Altorfer M."/>
            <person name="Burckhardt D."/>
            <person name="Oertli M."/>
            <person name="Naumann U."/>
            <person name="Petersen F."/>
            <person name="Wong J."/>
        </authorList>
    </citation>
    <scope>NUCLEOTIDE SEQUENCE</scope>
    <source>
        <strain evidence="1">GSM-AAB239-AS_SAM_17_03QT</strain>
        <tissue evidence="1">Leaf</tissue>
    </source>
</reference>
<evidence type="ECO:0000313" key="1">
    <source>
        <dbReference type="EMBL" id="KAJ6819962.1"/>
    </source>
</evidence>
<protein>
    <submittedName>
        <fullName evidence="1">Uncharacterized protein</fullName>
    </submittedName>
</protein>
<dbReference type="EMBL" id="JANAVB010024048">
    <property type="protein sequence ID" value="KAJ6822554.1"/>
    <property type="molecule type" value="Genomic_DNA"/>
</dbReference>
<name>A0AAX6FU77_IRIPA</name>
<dbReference type="Proteomes" id="UP001140949">
    <property type="component" value="Unassembled WGS sequence"/>
</dbReference>
<sequence length="124" mass="13689">MWSEARRAQVRISSPPPSPSCLGFWDVVMALKTAREARRGRVWWRREVAGHRGVWGECEDEVVVVLMVDLGFSGGGRRVPASGRWSGVYGGVKAMAEVVFWLAGSETGSRAGGDDGGGERYWWF</sequence>
<comment type="caution">
    <text evidence="1">The sequence shown here is derived from an EMBL/GenBank/DDBJ whole genome shotgun (WGS) entry which is preliminary data.</text>
</comment>